<dbReference type="AlphaFoldDB" id="A0A975J096"/>
<name>A0A975J096_9BACT</name>
<protein>
    <submittedName>
        <fullName evidence="10">Sulfatase-like hydrolase/transferase</fullName>
    </submittedName>
</protein>
<dbReference type="EMBL" id="CP073100">
    <property type="protein sequence ID" value="QUE51648.1"/>
    <property type="molecule type" value="Genomic_DNA"/>
</dbReference>
<evidence type="ECO:0000313" key="11">
    <source>
        <dbReference type="Proteomes" id="UP000676169"/>
    </source>
</evidence>
<evidence type="ECO:0000256" key="2">
    <source>
        <dbReference type="ARBA" id="ARBA00008779"/>
    </source>
</evidence>
<dbReference type="GO" id="GO:0004065">
    <property type="term" value="F:arylsulfatase activity"/>
    <property type="evidence" value="ECO:0007669"/>
    <property type="project" value="TreeGrafter"/>
</dbReference>
<comment type="cofactor">
    <cofactor evidence="1">
        <name>Ca(2+)</name>
        <dbReference type="ChEBI" id="CHEBI:29108"/>
    </cofactor>
</comment>
<keyword evidence="5 10" id="KW-0378">Hydrolase</keyword>
<keyword evidence="6" id="KW-0106">Calcium</keyword>
<dbReference type="Gene3D" id="3.40.720.10">
    <property type="entry name" value="Alkaline Phosphatase, subunit A"/>
    <property type="match status" value="1"/>
</dbReference>
<evidence type="ECO:0000256" key="4">
    <source>
        <dbReference type="ARBA" id="ARBA00022729"/>
    </source>
</evidence>
<gene>
    <name evidence="10" type="ORF">KBB96_01845</name>
</gene>
<dbReference type="InterPro" id="IPR000917">
    <property type="entry name" value="Sulfatase_N"/>
</dbReference>
<dbReference type="Proteomes" id="UP000676169">
    <property type="component" value="Chromosome"/>
</dbReference>
<keyword evidence="4 8" id="KW-0732">Signal</keyword>
<feature type="compositionally biased region" description="Basic and acidic residues" evidence="7">
    <location>
        <begin position="474"/>
        <end position="484"/>
    </location>
</feature>
<keyword evidence="11" id="KW-1185">Reference proteome</keyword>
<keyword evidence="3" id="KW-0479">Metal-binding</keyword>
<comment type="similarity">
    <text evidence="2">Belongs to the sulfatase family.</text>
</comment>
<dbReference type="PANTHER" id="PTHR42693:SF42">
    <property type="entry name" value="ARYLSULFATASE G"/>
    <property type="match status" value="1"/>
</dbReference>
<evidence type="ECO:0000256" key="1">
    <source>
        <dbReference type="ARBA" id="ARBA00001913"/>
    </source>
</evidence>
<dbReference type="Pfam" id="PF00884">
    <property type="entry name" value="Sulfatase"/>
    <property type="match status" value="1"/>
</dbReference>
<evidence type="ECO:0000259" key="9">
    <source>
        <dbReference type="Pfam" id="PF00884"/>
    </source>
</evidence>
<evidence type="ECO:0000256" key="8">
    <source>
        <dbReference type="SAM" id="SignalP"/>
    </source>
</evidence>
<dbReference type="InterPro" id="IPR050738">
    <property type="entry name" value="Sulfatase"/>
</dbReference>
<dbReference type="RefSeq" id="WP_211631787.1">
    <property type="nucleotide sequence ID" value="NZ_CP073100.1"/>
</dbReference>
<feature type="domain" description="Sulfatase N-terminal" evidence="9">
    <location>
        <begin position="21"/>
        <end position="352"/>
    </location>
</feature>
<feature type="signal peptide" evidence="8">
    <location>
        <begin position="1"/>
        <end position="18"/>
    </location>
</feature>
<feature type="region of interest" description="Disordered" evidence="7">
    <location>
        <begin position="457"/>
        <end position="484"/>
    </location>
</feature>
<evidence type="ECO:0000256" key="7">
    <source>
        <dbReference type="SAM" id="MobiDB-lite"/>
    </source>
</evidence>
<reference evidence="10" key="1">
    <citation type="submission" date="2021-04" db="EMBL/GenBank/DDBJ databases">
        <title>Luteolibacter sp. 32A isolated from the skin of an Anderson's salamander (Ambystoma andersonii).</title>
        <authorList>
            <person name="Spergser J."/>
            <person name="Busse H.-J."/>
        </authorList>
    </citation>
    <scope>NUCLEOTIDE SEQUENCE</scope>
    <source>
        <strain evidence="10">32A</strain>
    </source>
</reference>
<dbReference type="KEGG" id="lamb:KBB96_01845"/>
<sequence>MLKRISLFLLFLVPALHAERPNIILIESDDQRPDAIAALGNPTVKTPGLDRLVGSGMAFTNARNQGSYNAAVCVASRSMLQSGQSLWHYDDNLQGRVTLGELLQKAGYHTYGTGKWHNGNESLKRSFTAADNITPGFLPKGHDSAFATLTVHDGKIAKGANVPPRLSTDLIGSTALDFLKGYDGGKPFFLYVGFNAPHDPYTADKEYEKLYRDASGKSTVPPPPAFRPNHGFDPGVLKIRDEVLLPRPLDPAALADQNAIYDAMISHLDSWVGKLQDELKTRGLDKNTLVVFTSDHGLARGSHGLLGKQNVYEHTLKIPFVISGPGVAAGKRTDNAVYNFELYRTIADYAGAKAPDQAEGFSIRPILEGREFKGRDATYHGYTSLMRAVVVDGWKLIEYRVRGERHTQLFHIAEDRTEEKDLSANPAQADRLKSLRERMIVERDRYGDEDGDFWNGIGFGKPLAKTSNPHGKPKPKDHTQEEER</sequence>
<dbReference type="InterPro" id="IPR017850">
    <property type="entry name" value="Alkaline_phosphatase_core_sf"/>
</dbReference>
<proteinExistence type="inferred from homology"/>
<dbReference type="PANTHER" id="PTHR42693">
    <property type="entry name" value="ARYLSULFATASE FAMILY MEMBER"/>
    <property type="match status" value="1"/>
</dbReference>
<dbReference type="GO" id="GO:0046872">
    <property type="term" value="F:metal ion binding"/>
    <property type="evidence" value="ECO:0007669"/>
    <property type="project" value="UniProtKB-KW"/>
</dbReference>
<feature type="chain" id="PRO_5036695820" evidence="8">
    <location>
        <begin position="19"/>
        <end position="484"/>
    </location>
</feature>
<evidence type="ECO:0000256" key="3">
    <source>
        <dbReference type="ARBA" id="ARBA00022723"/>
    </source>
</evidence>
<evidence type="ECO:0000256" key="5">
    <source>
        <dbReference type="ARBA" id="ARBA00022801"/>
    </source>
</evidence>
<evidence type="ECO:0000256" key="6">
    <source>
        <dbReference type="ARBA" id="ARBA00022837"/>
    </source>
</evidence>
<accession>A0A975J096</accession>
<dbReference type="SUPFAM" id="SSF53649">
    <property type="entry name" value="Alkaline phosphatase-like"/>
    <property type="match status" value="1"/>
</dbReference>
<organism evidence="10 11">
    <name type="scientific">Luteolibacter ambystomatis</name>
    <dbReference type="NCBI Taxonomy" id="2824561"/>
    <lineage>
        <taxon>Bacteria</taxon>
        <taxon>Pseudomonadati</taxon>
        <taxon>Verrucomicrobiota</taxon>
        <taxon>Verrucomicrobiia</taxon>
        <taxon>Verrucomicrobiales</taxon>
        <taxon>Verrucomicrobiaceae</taxon>
        <taxon>Luteolibacter</taxon>
    </lineage>
</organism>
<evidence type="ECO:0000313" key="10">
    <source>
        <dbReference type="EMBL" id="QUE51648.1"/>
    </source>
</evidence>